<name>A0A1I1QA18_RUMAL</name>
<evidence type="ECO:0000313" key="2">
    <source>
        <dbReference type="EMBL" id="SFD18941.1"/>
    </source>
</evidence>
<keyword evidence="1" id="KW-0472">Membrane</keyword>
<accession>A0A1I1QA18</accession>
<evidence type="ECO:0000313" key="3">
    <source>
        <dbReference type="Proteomes" id="UP000182192"/>
    </source>
</evidence>
<sequence>MKIDLNRLPDYVNEKDMARFDDKFDQFESSANADTDLEDRILSSVMRKAGFEMNNTIIVRKSRKKKLITIAVIAAALVSSAIVAGAYAYKTGLWNGMKNVFTEEGEEPLEEISESKATALESMTVFDGTLVENTFDGIDIIFEGSIPNIDSQGGGEAYSIFTIRKSDGTAFTEPPEGWRYAIKYGECAYGRNDGFPLYKDSIYNININDDGSISLTLSNWTAGCVLSAINNKGDYPVYLGFTDLYLEPDFTEGDEATESDKKLGEIFELTLDIEDEFMSACNGSSYLIDDEDNYGVYWTKDPMTEDCELVRNFKEKDAQLQKAHEEIASEVYHGSVLFSVDFSNYEQKVLKFGVECNGEPVNIEISPIRAWISGDGYNAPFGDKKPELILNYKDGETVELELGETGGWGFGSADDWHQYWQTEGKTNEPIDIDNIESIVFEGMTISVDNHNHH</sequence>
<organism evidence="2 3">
    <name type="scientific">Ruminococcus albus</name>
    <dbReference type="NCBI Taxonomy" id="1264"/>
    <lineage>
        <taxon>Bacteria</taxon>
        <taxon>Bacillati</taxon>
        <taxon>Bacillota</taxon>
        <taxon>Clostridia</taxon>
        <taxon>Eubacteriales</taxon>
        <taxon>Oscillospiraceae</taxon>
        <taxon>Ruminococcus</taxon>
    </lineage>
</organism>
<feature type="transmembrane region" description="Helical" evidence="1">
    <location>
        <begin position="67"/>
        <end position="89"/>
    </location>
</feature>
<evidence type="ECO:0000256" key="1">
    <source>
        <dbReference type="SAM" id="Phobius"/>
    </source>
</evidence>
<dbReference type="OrthoDB" id="9992628at2"/>
<reference evidence="2 3" key="1">
    <citation type="submission" date="2016-10" db="EMBL/GenBank/DDBJ databases">
        <authorList>
            <person name="de Groot N.N."/>
        </authorList>
    </citation>
    <scope>NUCLEOTIDE SEQUENCE [LARGE SCALE GENOMIC DNA]</scope>
    <source>
        <strain evidence="2 3">AR67</strain>
    </source>
</reference>
<dbReference type="Proteomes" id="UP000182192">
    <property type="component" value="Unassembled WGS sequence"/>
</dbReference>
<gene>
    <name evidence="2" type="ORF">SAMN02910406_03343</name>
</gene>
<dbReference type="AlphaFoldDB" id="A0A1I1QA18"/>
<protein>
    <recommendedName>
        <fullName evidence="4">DUF4179 domain-containing protein</fullName>
    </recommendedName>
</protein>
<proteinExistence type="predicted"/>
<keyword evidence="1" id="KW-0812">Transmembrane</keyword>
<evidence type="ECO:0008006" key="4">
    <source>
        <dbReference type="Google" id="ProtNLM"/>
    </source>
</evidence>
<dbReference type="EMBL" id="FOKQ01000044">
    <property type="protein sequence ID" value="SFD18941.1"/>
    <property type="molecule type" value="Genomic_DNA"/>
</dbReference>
<dbReference type="RefSeq" id="WP_074963126.1">
    <property type="nucleotide sequence ID" value="NZ_FOKQ01000044.1"/>
</dbReference>
<keyword evidence="1" id="KW-1133">Transmembrane helix</keyword>